<organism evidence="1 2">
    <name type="scientific">Aphis glycines</name>
    <name type="common">Soybean aphid</name>
    <dbReference type="NCBI Taxonomy" id="307491"/>
    <lineage>
        <taxon>Eukaryota</taxon>
        <taxon>Metazoa</taxon>
        <taxon>Ecdysozoa</taxon>
        <taxon>Arthropoda</taxon>
        <taxon>Hexapoda</taxon>
        <taxon>Insecta</taxon>
        <taxon>Pterygota</taxon>
        <taxon>Neoptera</taxon>
        <taxon>Paraneoptera</taxon>
        <taxon>Hemiptera</taxon>
        <taxon>Sternorrhyncha</taxon>
        <taxon>Aphidomorpha</taxon>
        <taxon>Aphidoidea</taxon>
        <taxon>Aphididae</taxon>
        <taxon>Aphidini</taxon>
        <taxon>Aphis</taxon>
        <taxon>Aphis</taxon>
    </lineage>
</organism>
<proteinExistence type="predicted"/>
<keyword evidence="2" id="KW-1185">Reference proteome</keyword>
<feature type="non-terminal residue" evidence="1">
    <location>
        <position position="1"/>
    </location>
</feature>
<dbReference type="OrthoDB" id="6590038at2759"/>
<dbReference type="EMBL" id="VYZN01001977">
    <property type="protein sequence ID" value="KAE9521810.1"/>
    <property type="molecule type" value="Genomic_DNA"/>
</dbReference>
<sequence length="204" mass="22787">KASTSPSQNSQSGKTNKVLVTSCPVTNNENLDEKSGALNQSLGQLVLVEYTNWKNAEKVFQNHCKLEYHINATLDAEHFINVLEKKEKSIIEQLDSDKIIQAKKNRKRLLPIIECILLCGRQELALRGHRGEKGNVLVDENAIQNAGNVRAILQFRAKGDTFLQNVLEETDTNIKYLNSLTGSDLSAAILNGKNIKVLFAFFCF</sequence>
<reference evidence="1 2" key="1">
    <citation type="submission" date="2019-08" db="EMBL/GenBank/DDBJ databases">
        <title>The genome of the soybean aphid Biotype 1, its phylome, world population structure and adaptation to the North American continent.</title>
        <authorList>
            <person name="Giordano R."/>
            <person name="Donthu R.K."/>
            <person name="Hernandez A.G."/>
            <person name="Wright C.L."/>
            <person name="Zimin A.V."/>
        </authorList>
    </citation>
    <scope>NUCLEOTIDE SEQUENCE [LARGE SCALE GENOMIC DNA]</scope>
    <source>
        <tissue evidence="1">Whole aphids</tissue>
    </source>
</reference>
<evidence type="ECO:0000313" key="2">
    <source>
        <dbReference type="Proteomes" id="UP000475862"/>
    </source>
</evidence>
<gene>
    <name evidence="1" type="ORF">AGLY_017781</name>
</gene>
<dbReference type="AlphaFoldDB" id="A0A6G0STU0"/>
<evidence type="ECO:0000313" key="1">
    <source>
        <dbReference type="EMBL" id="KAE9521810.1"/>
    </source>
</evidence>
<name>A0A6G0STU0_APHGL</name>
<accession>A0A6G0STU0</accession>
<comment type="caution">
    <text evidence="1">The sequence shown here is derived from an EMBL/GenBank/DDBJ whole genome shotgun (WGS) entry which is preliminary data.</text>
</comment>
<protein>
    <submittedName>
        <fullName evidence="1">Uncharacterized protein</fullName>
    </submittedName>
</protein>
<dbReference type="Proteomes" id="UP000475862">
    <property type="component" value="Unassembled WGS sequence"/>
</dbReference>